<protein>
    <recommendedName>
        <fullName evidence="5">Lipoprotein</fullName>
    </recommendedName>
</protein>
<feature type="signal peptide" evidence="1">
    <location>
        <begin position="1"/>
        <end position="21"/>
    </location>
</feature>
<sequence length="264" mass="28737">MNKKLVVVALSSVLGVSSAFAAGNAILNVEGEIQINGQTVIDNSGNFVGLEFAQQNQVTISDYYLSRDGVYTFVSDNGWKDVYTVSGNSESFVSYYADPQSGEYVIVAEGAWLDNGDGTYTTTWQDYPSDNVEYSSTIRETELTQPAASYQIGSLLVKAFESEVIDSSYSEEVGNTDVYTSEYAYGGKMASFTLEDGTQISDCLVGANAEIRCKEFGTVVYDDSYVLESFQPLTGAQVATQSTSTSAKRDRSATLKFFSKLKQK</sequence>
<reference evidence="3" key="1">
    <citation type="submission" date="2016-10" db="EMBL/GenBank/DDBJ databases">
        <authorList>
            <person name="de Groot N.N."/>
        </authorList>
    </citation>
    <scope>NUCLEOTIDE SEQUENCE [LARGE SCALE GENOMIC DNA]</scope>
    <source>
        <strain evidence="3">CGMCC 1.7062</strain>
    </source>
</reference>
<evidence type="ECO:0000313" key="2">
    <source>
        <dbReference type="EMBL" id="SEG51999.1"/>
    </source>
</evidence>
<dbReference type="EMBL" id="FNVG01000027">
    <property type="protein sequence ID" value="SEG65690.1"/>
    <property type="molecule type" value="Genomic_DNA"/>
</dbReference>
<gene>
    <name evidence="2" type="ORF">SAMN04488244_11753</name>
    <name evidence="3" type="ORF">SAMN04488244_12748</name>
</gene>
<proteinExistence type="predicted"/>
<evidence type="ECO:0008006" key="5">
    <source>
        <dbReference type="Google" id="ProtNLM"/>
    </source>
</evidence>
<evidence type="ECO:0000313" key="4">
    <source>
        <dbReference type="Proteomes" id="UP000236721"/>
    </source>
</evidence>
<name>A0A1H6BYB7_9VIBR</name>
<keyword evidence="4" id="KW-1185">Reference proteome</keyword>
<organism evidence="3 4">
    <name type="scientific">Vibrio hangzhouensis</name>
    <dbReference type="NCBI Taxonomy" id="462991"/>
    <lineage>
        <taxon>Bacteria</taxon>
        <taxon>Pseudomonadati</taxon>
        <taxon>Pseudomonadota</taxon>
        <taxon>Gammaproteobacteria</taxon>
        <taxon>Vibrionales</taxon>
        <taxon>Vibrionaceae</taxon>
        <taxon>Vibrio</taxon>
    </lineage>
</organism>
<dbReference type="RefSeq" id="WP_103881398.1">
    <property type="nucleotide sequence ID" value="NZ_FNVG01000017.1"/>
</dbReference>
<feature type="chain" id="PRO_5014270800" description="Lipoprotein" evidence="1">
    <location>
        <begin position="22"/>
        <end position="264"/>
    </location>
</feature>
<dbReference type="AlphaFoldDB" id="A0A1H6BYB7"/>
<accession>A0A1H6BYB7</accession>
<dbReference type="EMBL" id="FNVG01000017">
    <property type="protein sequence ID" value="SEG51999.1"/>
    <property type="molecule type" value="Genomic_DNA"/>
</dbReference>
<reference evidence="4" key="2">
    <citation type="submission" date="2016-10" db="EMBL/GenBank/DDBJ databases">
        <authorList>
            <person name="Varghese N."/>
            <person name="Submissions S."/>
        </authorList>
    </citation>
    <scope>NUCLEOTIDE SEQUENCE [LARGE SCALE GENOMIC DNA]</scope>
    <source>
        <strain evidence="4">CGMCC 1.7062</strain>
    </source>
</reference>
<evidence type="ECO:0000313" key="3">
    <source>
        <dbReference type="EMBL" id="SEG65690.1"/>
    </source>
</evidence>
<keyword evidence="1" id="KW-0732">Signal</keyword>
<dbReference type="Proteomes" id="UP000236721">
    <property type="component" value="Unassembled WGS sequence"/>
</dbReference>
<dbReference type="OrthoDB" id="5830105at2"/>
<evidence type="ECO:0000256" key="1">
    <source>
        <dbReference type="SAM" id="SignalP"/>
    </source>
</evidence>